<evidence type="ECO:0000256" key="1">
    <source>
        <dbReference type="SAM" id="MobiDB-lite"/>
    </source>
</evidence>
<keyword evidence="4" id="KW-1185">Reference proteome</keyword>
<proteinExistence type="predicted"/>
<feature type="compositionally biased region" description="Pro residues" evidence="1">
    <location>
        <begin position="69"/>
        <end position="79"/>
    </location>
</feature>
<protein>
    <submittedName>
        <fullName evidence="3">Uncharacterized protein</fullName>
    </submittedName>
</protein>
<keyword evidence="2" id="KW-0732">Signal</keyword>
<feature type="chain" id="PRO_5021275704" evidence="2">
    <location>
        <begin position="23"/>
        <end position="164"/>
    </location>
</feature>
<comment type="caution">
    <text evidence="3">The sequence shown here is derived from an EMBL/GenBank/DDBJ whole genome shotgun (WGS) entry which is preliminary data.</text>
</comment>
<feature type="signal peptide" evidence="2">
    <location>
        <begin position="1"/>
        <end position="22"/>
    </location>
</feature>
<dbReference type="Proteomes" id="UP000314294">
    <property type="component" value="Unassembled WGS sequence"/>
</dbReference>
<sequence length="164" mass="17901">MFVKSSPLSISVSILLFLESAAVVRWKVKPPPYWLHARSRPTSGHPAPPPPPLIQSSITSYRGSHRAPTDPPLPPPPPLDGLMTDASGRATRSHDGGVAGVAIYHQQSLSGQQARVPRGAGGHAARTYRPSSKSVLRDRREASAYLERRSVSEDKRKRMERRSG</sequence>
<dbReference type="AlphaFoldDB" id="A0A4Z2IZL9"/>
<accession>A0A4Z2IZL9</accession>
<name>A0A4Z2IZL9_9TELE</name>
<feature type="region of interest" description="Disordered" evidence="1">
    <location>
        <begin position="39"/>
        <end position="141"/>
    </location>
</feature>
<organism evidence="3 4">
    <name type="scientific">Liparis tanakae</name>
    <name type="common">Tanaka's snailfish</name>
    <dbReference type="NCBI Taxonomy" id="230148"/>
    <lineage>
        <taxon>Eukaryota</taxon>
        <taxon>Metazoa</taxon>
        <taxon>Chordata</taxon>
        <taxon>Craniata</taxon>
        <taxon>Vertebrata</taxon>
        <taxon>Euteleostomi</taxon>
        <taxon>Actinopterygii</taxon>
        <taxon>Neopterygii</taxon>
        <taxon>Teleostei</taxon>
        <taxon>Neoteleostei</taxon>
        <taxon>Acanthomorphata</taxon>
        <taxon>Eupercaria</taxon>
        <taxon>Perciformes</taxon>
        <taxon>Cottioidei</taxon>
        <taxon>Cottales</taxon>
        <taxon>Liparidae</taxon>
        <taxon>Liparis</taxon>
    </lineage>
</organism>
<gene>
    <name evidence="3" type="ORF">EYF80_006307</name>
</gene>
<reference evidence="3 4" key="1">
    <citation type="submission" date="2019-03" db="EMBL/GenBank/DDBJ databases">
        <title>First draft genome of Liparis tanakae, snailfish: a comprehensive survey of snailfish specific genes.</title>
        <authorList>
            <person name="Kim W."/>
            <person name="Song I."/>
            <person name="Jeong J.-H."/>
            <person name="Kim D."/>
            <person name="Kim S."/>
            <person name="Ryu S."/>
            <person name="Song J.Y."/>
            <person name="Lee S.K."/>
        </authorList>
    </citation>
    <scope>NUCLEOTIDE SEQUENCE [LARGE SCALE GENOMIC DNA]</scope>
    <source>
        <tissue evidence="3">Muscle</tissue>
    </source>
</reference>
<evidence type="ECO:0000313" key="4">
    <source>
        <dbReference type="Proteomes" id="UP000314294"/>
    </source>
</evidence>
<evidence type="ECO:0000256" key="2">
    <source>
        <dbReference type="SAM" id="SignalP"/>
    </source>
</evidence>
<evidence type="ECO:0000313" key="3">
    <source>
        <dbReference type="EMBL" id="TNN83326.1"/>
    </source>
</evidence>
<dbReference type="EMBL" id="SRLO01000033">
    <property type="protein sequence ID" value="TNN83326.1"/>
    <property type="molecule type" value="Genomic_DNA"/>
</dbReference>